<dbReference type="SUPFAM" id="SSF57889">
    <property type="entry name" value="Cysteine-rich domain"/>
    <property type="match status" value="1"/>
</dbReference>
<dbReference type="PROSITE" id="PS50081">
    <property type="entry name" value="ZF_DAG_PE_2"/>
    <property type="match status" value="1"/>
</dbReference>
<keyword evidence="8" id="KW-1185">Reference proteome</keyword>
<keyword evidence="2" id="KW-0677">Repeat</keyword>
<dbReference type="PANTHER" id="PTHR12326:SF3">
    <property type="entry name" value="DIFFERENTIALLY EXPRESSED IN FDCP 8 HOMOLOG"/>
    <property type="match status" value="1"/>
</dbReference>
<dbReference type="InterPro" id="IPR025258">
    <property type="entry name" value="RH_dom"/>
</dbReference>
<gene>
    <name evidence="7" type="ORF">FWK35_00012135</name>
</gene>
<dbReference type="SMART" id="SM00249">
    <property type="entry name" value="PHD"/>
    <property type="match status" value="2"/>
</dbReference>
<dbReference type="PANTHER" id="PTHR12326">
    <property type="entry name" value="PLECKSTRIN HOMOLOGY DOMAIN CONTAINING PROTEIN"/>
    <property type="match status" value="1"/>
</dbReference>
<dbReference type="InterPro" id="IPR002219">
    <property type="entry name" value="PKC_DAG/PE"/>
</dbReference>
<feature type="non-terminal residue" evidence="7">
    <location>
        <position position="1"/>
    </location>
</feature>
<dbReference type="Pfam" id="PF13901">
    <property type="entry name" value="RH_dom"/>
    <property type="match status" value="1"/>
</dbReference>
<evidence type="ECO:0000313" key="7">
    <source>
        <dbReference type="EMBL" id="KAF0762170.1"/>
    </source>
</evidence>
<evidence type="ECO:0000313" key="8">
    <source>
        <dbReference type="Proteomes" id="UP000478052"/>
    </source>
</evidence>
<dbReference type="GO" id="GO:0008270">
    <property type="term" value="F:zinc ion binding"/>
    <property type="evidence" value="ECO:0007669"/>
    <property type="project" value="UniProtKB-KW"/>
</dbReference>
<dbReference type="SMART" id="SM00109">
    <property type="entry name" value="C1"/>
    <property type="match status" value="1"/>
</dbReference>
<dbReference type="InterPro" id="IPR001965">
    <property type="entry name" value="Znf_PHD"/>
</dbReference>
<evidence type="ECO:0000256" key="2">
    <source>
        <dbReference type="ARBA" id="ARBA00022737"/>
    </source>
</evidence>
<reference evidence="7 8" key="1">
    <citation type="submission" date="2019-08" db="EMBL/GenBank/DDBJ databases">
        <title>Whole genome of Aphis craccivora.</title>
        <authorList>
            <person name="Voronova N.V."/>
            <person name="Shulinski R.S."/>
            <person name="Bandarenka Y.V."/>
            <person name="Zhorov D.G."/>
            <person name="Warner D."/>
        </authorList>
    </citation>
    <scope>NUCLEOTIDE SEQUENCE [LARGE SCALE GENOMIC DNA]</scope>
    <source>
        <strain evidence="7">180601</strain>
        <tissue evidence="7">Whole Body</tissue>
    </source>
</reference>
<dbReference type="Gene3D" id="3.30.60.20">
    <property type="match status" value="1"/>
</dbReference>
<evidence type="ECO:0000256" key="1">
    <source>
        <dbReference type="ARBA" id="ARBA00022723"/>
    </source>
</evidence>
<feature type="domain" description="Phorbol-ester/DAG-type" evidence="6">
    <location>
        <begin position="116"/>
        <end position="169"/>
    </location>
</feature>
<name>A0A6G0YVY0_APHCR</name>
<dbReference type="EMBL" id="VUJU01002203">
    <property type="protein sequence ID" value="KAF0762170.1"/>
    <property type="molecule type" value="Genomic_DNA"/>
</dbReference>
<keyword evidence="3" id="KW-0863">Zinc-finger</keyword>
<keyword evidence="4" id="KW-0862">Zinc</keyword>
<evidence type="ECO:0000256" key="3">
    <source>
        <dbReference type="ARBA" id="ARBA00022771"/>
    </source>
</evidence>
<organism evidence="7 8">
    <name type="scientific">Aphis craccivora</name>
    <name type="common">Cowpea aphid</name>
    <dbReference type="NCBI Taxonomy" id="307492"/>
    <lineage>
        <taxon>Eukaryota</taxon>
        <taxon>Metazoa</taxon>
        <taxon>Ecdysozoa</taxon>
        <taxon>Arthropoda</taxon>
        <taxon>Hexapoda</taxon>
        <taxon>Insecta</taxon>
        <taxon>Pterygota</taxon>
        <taxon>Neoptera</taxon>
        <taxon>Paraneoptera</taxon>
        <taxon>Hemiptera</taxon>
        <taxon>Sternorrhyncha</taxon>
        <taxon>Aphidomorpha</taxon>
        <taxon>Aphidoidea</taxon>
        <taxon>Aphididae</taxon>
        <taxon>Aphidini</taxon>
        <taxon>Aphis</taxon>
        <taxon>Aphis</taxon>
    </lineage>
</organism>
<dbReference type="InterPro" id="IPR046349">
    <property type="entry name" value="C1-like_sf"/>
</dbReference>
<dbReference type="SMART" id="SM01175">
    <property type="entry name" value="DUF4206"/>
    <property type="match status" value="1"/>
</dbReference>
<dbReference type="AlphaFoldDB" id="A0A6G0YVY0"/>
<evidence type="ECO:0000256" key="5">
    <source>
        <dbReference type="ARBA" id="ARBA00029450"/>
    </source>
</evidence>
<dbReference type="InterPro" id="IPR051366">
    <property type="entry name" value="DEF8"/>
</dbReference>
<protein>
    <submittedName>
        <fullName evidence="7">Differentially expressed in FDCP 8</fullName>
    </submittedName>
</protein>
<dbReference type="CDD" id="cd20819">
    <property type="entry name" value="C1_DEF8"/>
    <property type="match status" value="1"/>
</dbReference>
<dbReference type="OrthoDB" id="1918044at2759"/>
<keyword evidence="1" id="KW-0479">Metal-binding</keyword>
<evidence type="ECO:0000256" key="4">
    <source>
        <dbReference type="ARBA" id="ARBA00022833"/>
    </source>
</evidence>
<dbReference type="Pfam" id="PF00130">
    <property type="entry name" value="C1_1"/>
    <property type="match status" value="1"/>
</dbReference>
<comment type="caution">
    <text evidence="7">The sequence shown here is derived from an EMBL/GenBank/DDBJ whole genome shotgun (WGS) entry which is preliminary data.</text>
</comment>
<dbReference type="Proteomes" id="UP000478052">
    <property type="component" value="Unassembled WGS sequence"/>
</dbReference>
<comment type="similarity">
    <text evidence="5">Belongs to the DEF8 family.</text>
</comment>
<evidence type="ECO:0000259" key="6">
    <source>
        <dbReference type="PROSITE" id="PS50081"/>
    </source>
</evidence>
<sequence length="428" mass="50503">RNFSMSSLPKDFLFNVEMNDSVISLSSISSDSVSSESSTSISDNFLTINENDLNEDILRKEIEKCNQMIRTTKECSQERMRLVRRLVELRFKLEMVTEIKALENKNQLIETKVIFGHHLSFVWKPNWLENKICDVCAKTIWKYMHQLYECSDCGYYCHIFCLDKIKRVCTAVLASEHSMILTITPSNGLLSQDYKCAECQSYIRIRNTKLSSEDTLSLEARLCDYDGKFYCPLHHWNNTALIPARVLCNWQFEKKCVSQASFQLLNYNYKSKMYNLEKHNPKLFTYLESLNKIKNIKNSLVKMKKYLVLCKVWNAQLKNVSSRCHELLYDSVLYSMKDMVEIQSGLFLDDLQRVNDICEKHIRYECEICKNQGYICELCQKDTIIFPFDEDAYGCDKCDNVYHYQCWKNRDFCPKCKRIKERSRLQEV</sequence>
<dbReference type="InterPro" id="IPR047983">
    <property type="entry name" value="DEF8_C1"/>
</dbReference>
<proteinExistence type="inferred from homology"/>
<accession>A0A6G0YVY0</accession>